<evidence type="ECO:0000313" key="1">
    <source>
        <dbReference type="EMBL" id="KAH7253692.1"/>
    </source>
</evidence>
<name>A0A9P9K8X4_FUSRE</name>
<dbReference type="Proteomes" id="UP000720189">
    <property type="component" value="Unassembled WGS sequence"/>
</dbReference>
<evidence type="ECO:0000313" key="2">
    <source>
        <dbReference type="Proteomes" id="UP000720189"/>
    </source>
</evidence>
<dbReference type="OrthoDB" id="2117718at2759"/>
<gene>
    <name evidence="1" type="ORF">BKA55DRAFT_593366</name>
</gene>
<dbReference type="EMBL" id="JAGMUX010000007">
    <property type="protein sequence ID" value="KAH7253692.1"/>
    <property type="molecule type" value="Genomic_DNA"/>
</dbReference>
<proteinExistence type="predicted"/>
<accession>A0A9P9K8X4</accession>
<reference evidence="1" key="1">
    <citation type="journal article" date="2021" name="Nat. Commun.">
        <title>Genetic determinants of endophytism in the Arabidopsis root mycobiome.</title>
        <authorList>
            <person name="Mesny F."/>
            <person name="Miyauchi S."/>
            <person name="Thiergart T."/>
            <person name="Pickel B."/>
            <person name="Atanasova L."/>
            <person name="Karlsson M."/>
            <person name="Huettel B."/>
            <person name="Barry K.W."/>
            <person name="Haridas S."/>
            <person name="Chen C."/>
            <person name="Bauer D."/>
            <person name="Andreopoulos W."/>
            <person name="Pangilinan J."/>
            <person name="LaButti K."/>
            <person name="Riley R."/>
            <person name="Lipzen A."/>
            <person name="Clum A."/>
            <person name="Drula E."/>
            <person name="Henrissat B."/>
            <person name="Kohler A."/>
            <person name="Grigoriev I.V."/>
            <person name="Martin F.M."/>
            <person name="Hacquard S."/>
        </authorList>
    </citation>
    <scope>NUCLEOTIDE SEQUENCE</scope>
    <source>
        <strain evidence="1">MPI-CAGE-AT-0023</strain>
    </source>
</reference>
<sequence length="491" mass="55043">MQTKQLTQIHITNGHEGVLPILQQNFDVASFSREEARFEESLLKLCPANLWPKASYTTGCPRPVLVGRHHQQQLKDLHGALTAAISDVVQRWWSDRDARFPERMPLEAKEEELLQWIEGQVINGNLPQFSQCRGSWRPDFLVEDNGEREENYCITEINARFAFNGFMHEAYGQEATNQSLKHDKTGLVPATDPGTISQGLFDLFDPGYPLHLLKGTEKGIDIHMFINAVSHRFGIKPRLIAPADLRLFADARSKTGFRLCRVIRDCEEQVANTWRFVAPHGEICEEIHQVGLELHQRELLALRPEILRQISLRCFNDMRTILLVHDKRMLGIVRQEIPQLLVRGVITAVQADVLRLGIVDTLLPGSKELKDLLHESFASPDVRHNYILKPIRSGKGNGIIFGDDVTAPEWTCLLQALASPGVVSAELCVVQRCITPQGMVRYPLVGTYHVTNGKLLGLGNWRASGGRIVAVASGGSWICSVIKGKGDGREE</sequence>
<dbReference type="SUPFAM" id="SSF56059">
    <property type="entry name" value="Glutathione synthetase ATP-binding domain-like"/>
    <property type="match status" value="1"/>
</dbReference>
<protein>
    <submittedName>
        <fullName evidence="1">Uncharacterized protein</fullName>
    </submittedName>
</protein>
<dbReference type="AlphaFoldDB" id="A0A9P9K8X4"/>
<organism evidence="1 2">
    <name type="scientific">Fusarium redolens</name>
    <dbReference type="NCBI Taxonomy" id="48865"/>
    <lineage>
        <taxon>Eukaryota</taxon>
        <taxon>Fungi</taxon>
        <taxon>Dikarya</taxon>
        <taxon>Ascomycota</taxon>
        <taxon>Pezizomycotina</taxon>
        <taxon>Sordariomycetes</taxon>
        <taxon>Hypocreomycetidae</taxon>
        <taxon>Hypocreales</taxon>
        <taxon>Nectriaceae</taxon>
        <taxon>Fusarium</taxon>
        <taxon>Fusarium redolens species complex</taxon>
    </lineage>
</organism>
<dbReference type="RefSeq" id="XP_046049939.1">
    <property type="nucleotide sequence ID" value="XM_046195541.1"/>
</dbReference>
<comment type="caution">
    <text evidence="1">The sequence shown here is derived from an EMBL/GenBank/DDBJ whole genome shotgun (WGS) entry which is preliminary data.</text>
</comment>
<dbReference type="GeneID" id="70225495"/>
<keyword evidence="2" id="KW-1185">Reference proteome</keyword>